<comment type="caution">
    <text evidence="3">The sequence shown here is derived from an EMBL/GenBank/DDBJ whole genome shotgun (WGS) entry which is preliminary data.</text>
</comment>
<organism evidence="3 4">
    <name type="scientific">Paenibacillus shirakamiensis</name>
    <dbReference type="NCBI Taxonomy" id="1265935"/>
    <lineage>
        <taxon>Bacteria</taxon>
        <taxon>Bacillati</taxon>
        <taxon>Bacillota</taxon>
        <taxon>Bacilli</taxon>
        <taxon>Bacillales</taxon>
        <taxon>Paenibacillaceae</taxon>
        <taxon>Paenibacillus</taxon>
    </lineage>
</organism>
<dbReference type="GO" id="GO:0003677">
    <property type="term" value="F:DNA binding"/>
    <property type="evidence" value="ECO:0007669"/>
    <property type="project" value="UniProtKB-KW"/>
</dbReference>
<name>A0ABS4JJV9_9BACL</name>
<proteinExistence type="predicted"/>
<dbReference type="InterPro" id="IPR039422">
    <property type="entry name" value="MarR/SlyA-like"/>
</dbReference>
<feature type="domain" description="HTH marR-type" evidence="2">
    <location>
        <begin position="3"/>
        <end position="137"/>
    </location>
</feature>
<dbReference type="Proteomes" id="UP001519288">
    <property type="component" value="Unassembled WGS sequence"/>
</dbReference>
<keyword evidence="4" id="KW-1185">Reference proteome</keyword>
<dbReference type="Gene3D" id="1.10.10.10">
    <property type="entry name" value="Winged helix-like DNA-binding domain superfamily/Winged helix DNA-binding domain"/>
    <property type="match status" value="1"/>
</dbReference>
<accession>A0ABS4JJV9</accession>
<evidence type="ECO:0000313" key="4">
    <source>
        <dbReference type="Proteomes" id="UP001519288"/>
    </source>
</evidence>
<dbReference type="RefSeq" id="WP_209864280.1">
    <property type="nucleotide sequence ID" value="NZ_JAGGLD010000005.1"/>
</dbReference>
<dbReference type="PRINTS" id="PR00598">
    <property type="entry name" value="HTHMARR"/>
</dbReference>
<gene>
    <name evidence="3" type="ORF">J2Z69_003052</name>
</gene>
<protein>
    <submittedName>
        <fullName evidence="3">DNA-binding MarR family transcriptional regulator</fullName>
    </submittedName>
</protein>
<evidence type="ECO:0000256" key="1">
    <source>
        <dbReference type="ARBA" id="ARBA00023125"/>
    </source>
</evidence>
<dbReference type="PANTHER" id="PTHR33164">
    <property type="entry name" value="TRANSCRIPTIONAL REGULATOR, MARR FAMILY"/>
    <property type="match status" value="1"/>
</dbReference>
<dbReference type="Pfam" id="PF01047">
    <property type="entry name" value="MarR"/>
    <property type="match status" value="1"/>
</dbReference>
<dbReference type="EMBL" id="JAGGLD010000005">
    <property type="protein sequence ID" value="MBP2001996.1"/>
    <property type="molecule type" value="Genomic_DNA"/>
</dbReference>
<dbReference type="PANTHER" id="PTHR33164:SF99">
    <property type="entry name" value="MARR FAMILY REGULATORY PROTEIN"/>
    <property type="match status" value="1"/>
</dbReference>
<dbReference type="InterPro" id="IPR036390">
    <property type="entry name" value="WH_DNA-bd_sf"/>
</dbReference>
<dbReference type="InterPro" id="IPR000835">
    <property type="entry name" value="HTH_MarR-typ"/>
</dbReference>
<dbReference type="InterPro" id="IPR036388">
    <property type="entry name" value="WH-like_DNA-bd_sf"/>
</dbReference>
<dbReference type="PROSITE" id="PS50995">
    <property type="entry name" value="HTH_MARR_2"/>
    <property type="match status" value="1"/>
</dbReference>
<dbReference type="SMART" id="SM00347">
    <property type="entry name" value="HTH_MARR"/>
    <property type="match status" value="1"/>
</dbReference>
<evidence type="ECO:0000313" key="3">
    <source>
        <dbReference type="EMBL" id="MBP2001996.1"/>
    </source>
</evidence>
<keyword evidence="1 3" id="KW-0238">DNA-binding</keyword>
<reference evidence="3 4" key="1">
    <citation type="submission" date="2021-03" db="EMBL/GenBank/DDBJ databases">
        <title>Genomic Encyclopedia of Type Strains, Phase IV (KMG-IV): sequencing the most valuable type-strain genomes for metagenomic binning, comparative biology and taxonomic classification.</title>
        <authorList>
            <person name="Goeker M."/>
        </authorList>
    </citation>
    <scope>NUCLEOTIDE SEQUENCE [LARGE SCALE GENOMIC DNA]</scope>
    <source>
        <strain evidence="3 4">DSM 26806</strain>
    </source>
</reference>
<dbReference type="SUPFAM" id="SSF46785">
    <property type="entry name" value="Winged helix' DNA-binding domain"/>
    <property type="match status" value="1"/>
</dbReference>
<sequence>MENTDVFKLIHAVELFTNEAIIRWTKAFSYNIGISPVIILGELKQHGPQKQTILANKLGYTPGAMTNIAGRLIAQGMAKRKYNENDRRHVLLEITDKGLDVLKEAQQHGNAFRAELFQLLDEEEIRQLLRIYEKLLKNFKE</sequence>
<evidence type="ECO:0000259" key="2">
    <source>
        <dbReference type="PROSITE" id="PS50995"/>
    </source>
</evidence>